<accession>A0A344UL80</accession>
<dbReference type="Proteomes" id="UP000252038">
    <property type="component" value="Chromosome"/>
</dbReference>
<protein>
    <submittedName>
        <fullName evidence="4">Flagellar biosynthesis protein FlgN</fullName>
    </submittedName>
</protein>
<evidence type="ECO:0000313" key="5">
    <source>
        <dbReference type="Proteomes" id="UP000252038"/>
    </source>
</evidence>
<organism evidence="4 5">
    <name type="scientific">Chromobacterium phragmitis</name>
    <dbReference type="NCBI Taxonomy" id="2202141"/>
    <lineage>
        <taxon>Bacteria</taxon>
        <taxon>Pseudomonadati</taxon>
        <taxon>Pseudomonadota</taxon>
        <taxon>Betaproteobacteria</taxon>
        <taxon>Neisseriales</taxon>
        <taxon>Chromobacteriaceae</taxon>
        <taxon>Chromobacterium</taxon>
    </lineage>
</organism>
<dbReference type="KEGG" id="chri:DK842_12545"/>
<proteinExistence type="inferred from homology"/>
<dbReference type="Pfam" id="PF05130">
    <property type="entry name" value="FlgN"/>
    <property type="match status" value="1"/>
</dbReference>
<dbReference type="GO" id="GO:0044780">
    <property type="term" value="P:bacterial-type flagellum assembly"/>
    <property type="evidence" value="ECO:0007669"/>
    <property type="project" value="InterPro"/>
</dbReference>
<comment type="similarity">
    <text evidence="2">Belongs to the FlgN family.</text>
</comment>
<evidence type="ECO:0000256" key="2">
    <source>
        <dbReference type="ARBA" id="ARBA00007703"/>
    </source>
</evidence>
<keyword evidence="4" id="KW-0966">Cell projection</keyword>
<comment type="function">
    <text evidence="1">Required for the efficient initiation of filament assembly.</text>
</comment>
<dbReference type="Gene3D" id="1.20.58.300">
    <property type="entry name" value="FlgN-like"/>
    <property type="match status" value="1"/>
</dbReference>
<dbReference type="InterPro" id="IPR036679">
    <property type="entry name" value="FlgN-like_sf"/>
</dbReference>
<evidence type="ECO:0000256" key="1">
    <source>
        <dbReference type="ARBA" id="ARBA00002397"/>
    </source>
</evidence>
<evidence type="ECO:0000256" key="3">
    <source>
        <dbReference type="ARBA" id="ARBA00022795"/>
    </source>
</evidence>
<name>A0A344UL80_9NEIS</name>
<reference evidence="4 5" key="1">
    <citation type="submission" date="2018-05" db="EMBL/GenBank/DDBJ databases">
        <title>Genome sequencing, assembly and analysis of the novel insecticidal bacterium, Chromobacterium phragmitis.</title>
        <authorList>
            <person name="Sparks M.E."/>
            <person name="Blackburn M.B."/>
            <person name="Gundersen-Rindal D.E."/>
        </authorList>
    </citation>
    <scope>NUCLEOTIDE SEQUENCE [LARGE SCALE GENOMIC DNA]</scope>
    <source>
        <strain evidence="4">IIBBL 274-1</strain>
    </source>
</reference>
<keyword evidence="3" id="KW-1005">Bacterial flagellum biogenesis</keyword>
<dbReference type="AlphaFoldDB" id="A0A344UL80"/>
<dbReference type="InterPro" id="IPR007809">
    <property type="entry name" value="FlgN-like"/>
</dbReference>
<gene>
    <name evidence="4" type="ORF">DK843_17970</name>
</gene>
<dbReference type="EMBL" id="CP029554">
    <property type="protein sequence ID" value="AXE36028.1"/>
    <property type="molecule type" value="Genomic_DNA"/>
</dbReference>
<dbReference type="KEGG" id="chrb:DK843_17970"/>
<keyword evidence="4" id="KW-0969">Cilium</keyword>
<sequence>MAEAGNGRNDMSAVEQFVGHCRDECELVARLVVLLEQEQGLLIQGESQQLEPLADSKSEVLDQLAAQSALRGALMKSLGVQDKDTLYIWLADKPSACEAWTRLEDAINRAQSVNQLNAAFVSERLALVEGSLDVLRSAAASTLGYGRDGQTPEPVTGRRLLGSA</sequence>
<dbReference type="OrthoDB" id="8594749at2"/>
<evidence type="ECO:0000313" key="4">
    <source>
        <dbReference type="EMBL" id="AXE36028.1"/>
    </source>
</evidence>
<dbReference type="SUPFAM" id="SSF140566">
    <property type="entry name" value="FlgN-like"/>
    <property type="match status" value="1"/>
</dbReference>
<keyword evidence="4" id="KW-0282">Flagellum</keyword>